<reference evidence="3" key="1">
    <citation type="journal article" date="2017" name="Nat. Ecol. Evol.">
        <title>Genome expansion and lineage-specific genetic innovations in the forest pathogenic fungi Armillaria.</title>
        <authorList>
            <person name="Sipos G."/>
            <person name="Prasanna A.N."/>
            <person name="Walter M.C."/>
            <person name="O'Connor E."/>
            <person name="Balint B."/>
            <person name="Krizsan K."/>
            <person name="Kiss B."/>
            <person name="Hess J."/>
            <person name="Varga T."/>
            <person name="Slot J."/>
            <person name="Riley R."/>
            <person name="Boka B."/>
            <person name="Rigling D."/>
            <person name="Barry K."/>
            <person name="Lee J."/>
            <person name="Mihaltcheva S."/>
            <person name="LaButti K."/>
            <person name="Lipzen A."/>
            <person name="Waldron R."/>
            <person name="Moloney N.M."/>
            <person name="Sperisen C."/>
            <person name="Kredics L."/>
            <person name="Vagvoelgyi C."/>
            <person name="Patrignani A."/>
            <person name="Fitzpatrick D."/>
            <person name="Nagy I."/>
            <person name="Doyle S."/>
            <person name="Anderson J.B."/>
            <person name="Grigoriev I.V."/>
            <person name="Gueldener U."/>
            <person name="Muensterkoetter M."/>
            <person name="Nagy L.G."/>
        </authorList>
    </citation>
    <scope>NUCLEOTIDE SEQUENCE [LARGE SCALE GENOMIC DNA]</scope>
    <source>
        <strain evidence="3">Ar21-2</strain>
    </source>
</reference>
<evidence type="ECO:0000259" key="1">
    <source>
        <dbReference type="Pfam" id="PF20209"/>
    </source>
</evidence>
<dbReference type="EMBL" id="KZ293654">
    <property type="protein sequence ID" value="PBK94441.1"/>
    <property type="molecule type" value="Genomic_DNA"/>
</dbReference>
<evidence type="ECO:0000313" key="2">
    <source>
        <dbReference type="EMBL" id="PBK94441.1"/>
    </source>
</evidence>
<gene>
    <name evidence="2" type="ORF">ARMGADRAFT_1045768</name>
</gene>
<dbReference type="AlphaFoldDB" id="A0A2H3DGT8"/>
<name>A0A2H3DGT8_ARMGA</name>
<dbReference type="OMA" id="ICHAIAT"/>
<sequence length="272" mass="30158">MTNEHISILHNSVDTMQPSKFEESGCTVCRQLMPLEQLSVSTHMSRLFGILDNTTCTWKEHLHSSDPIETLPRPVLDPTTKLICLDCVVPKNALANGLWLGEVPDVLMHLPFVEHILVSHVRHNCCFVCITLAAHPGLGSRKIISHVIAFESPIAKVHDILPPPRDQLDEVLAVVMDALHWLRLNHCDYDHVTISQSNMSTYVDGEAPVTVIHRDQLSNKVLEGTSVFNNKEADGTAEGPCPIVVHGLIGKQLDTKSIKAQKTMAARHFKAN</sequence>
<organism evidence="2 3">
    <name type="scientific">Armillaria gallica</name>
    <name type="common">Bulbous honey fungus</name>
    <name type="synonym">Armillaria bulbosa</name>
    <dbReference type="NCBI Taxonomy" id="47427"/>
    <lineage>
        <taxon>Eukaryota</taxon>
        <taxon>Fungi</taxon>
        <taxon>Dikarya</taxon>
        <taxon>Basidiomycota</taxon>
        <taxon>Agaricomycotina</taxon>
        <taxon>Agaricomycetes</taxon>
        <taxon>Agaricomycetidae</taxon>
        <taxon>Agaricales</taxon>
        <taxon>Marasmiineae</taxon>
        <taxon>Physalacriaceae</taxon>
        <taxon>Armillaria</taxon>
    </lineage>
</organism>
<dbReference type="STRING" id="47427.A0A2H3DGT8"/>
<dbReference type="OrthoDB" id="3221862at2759"/>
<dbReference type="Proteomes" id="UP000217790">
    <property type="component" value="Unassembled WGS sequence"/>
</dbReference>
<proteinExistence type="predicted"/>
<dbReference type="InParanoid" id="A0A2H3DGT8"/>
<accession>A0A2H3DGT8</accession>
<feature type="domain" description="DUF6570" evidence="1">
    <location>
        <begin position="89"/>
        <end position="176"/>
    </location>
</feature>
<dbReference type="Pfam" id="PF20209">
    <property type="entry name" value="DUF6570"/>
    <property type="match status" value="1"/>
</dbReference>
<keyword evidence="3" id="KW-1185">Reference proteome</keyword>
<evidence type="ECO:0000313" key="3">
    <source>
        <dbReference type="Proteomes" id="UP000217790"/>
    </source>
</evidence>
<dbReference type="InterPro" id="IPR046700">
    <property type="entry name" value="DUF6570"/>
</dbReference>
<protein>
    <recommendedName>
        <fullName evidence="1">DUF6570 domain-containing protein</fullName>
    </recommendedName>
</protein>